<protein>
    <recommendedName>
        <fullName evidence="6">Sugar-binding domain-containing protein</fullName>
    </recommendedName>
</protein>
<keyword evidence="4" id="KW-0804">Transcription</keyword>
<dbReference type="Pfam" id="PF04198">
    <property type="entry name" value="Sugar-bind"/>
    <property type="match status" value="1"/>
</dbReference>
<evidence type="ECO:0000256" key="5">
    <source>
        <dbReference type="SAM" id="MobiDB-lite"/>
    </source>
</evidence>
<feature type="region of interest" description="Disordered" evidence="5">
    <location>
        <begin position="47"/>
        <end position="69"/>
    </location>
</feature>
<dbReference type="PANTHER" id="PTHR34294:SF1">
    <property type="entry name" value="TRANSCRIPTIONAL REGULATOR LSRR"/>
    <property type="match status" value="1"/>
</dbReference>
<gene>
    <name evidence="7" type="ORF">KDA82_33805</name>
</gene>
<name>A0A8T4J1M0_9ACTN</name>
<evidence type="ECO:0000313" key="8">
    <source>
        <dbReference type="Proteomes" id="UP000675554"/>
    </source>
</evidence>
<dbReference type="Gene3D" id="3.40.50.1360">
    <property type="match status" value="1"/>
</dbReference>
<dbReference type="InterPro" id="IPR037171">
    <property type="entry name" value="NagB/RpiA_transferase-like"/>
</dbReference>
<accession>A0A8T4J1M0</accession>
<dbReference type="InterPro" id="IPR007324">
    <property type="entry name" value="Sugar-bd_dom_put"/>
</dbReference>
<comment type="similarity">
    <text evidence="1">Belongs to the SorC transcriptional regulatory family.</text>
</comment>
<feature type="domain" description="Sugar-binding" evidence="6">
    <location>
        <begin position="97"/>
        <end position="217"/>
    </location>
</feature>
<proteinExistence type="inferred from homology"/>
<dbReference type="PANTHER" id="PTHR34294">
    <property type="entry name" value="TRANSCRIPTIONAL REGULATOR-RELATED"/>
    <property type="match status" value="1"/>
</dbReference>
<dbReference type="EMBL" id="JAGSMN010001098">
    <property type="protein sequence ID" value="MBR7677875.1"/>
    <property type="molecule type" value="Genomic_DNA"/>
</dbReference>
<keyword evidence="2" id="KW-0805">Transcription regulation</keyword>
<sequence length="224" mass="23293">MPELSTATWAPSPRNAASSSACTAWWTAPNFACLLAAFGVDVRSDDQRGAERTGERSGGQAHRSKAGDQYGVRAGDVRAAQCLVGRAEARGPTRPAALAKTFARPDRLTVALITVGAWQPGDSNLHDARALSVGDRDAATRCGAVAEFASHLVDATGHTVATELTDRCTVVPLQRLRDAREVVAIAAARRAPAVGAALRSGLVGLLIMDAEVADALIAHPAPRA</sequence>
<evidence type="ECO:0000256" key="4">
    <source>
        <dbReference type="ARBA" id="ARBA00023163"/>
    </source>
</evidence>
<dbReference type="AlphaFoldDB" id="A0A8T4J1M0"/>
<organism evidence="7 8">
    <name type="scientific">Streptomyces daliensis</name>
    <dbReference type="NCBI Taxonomy" id="299421"/>
    <lineage>
        <taxon>Bacteria</taxon>
        <taxon>Bacillati</taxon>
        <taxon>Actinomycetota</taxon>
        <taxon>Actinomycetes</taxon>
        <taxon>Kitasatosporales</taxon>
        <taxon>Streptomycetaceae</taxon>
        <taxon>Streptomyces</taxon>
    </lineage>
</organism>
<evidence type="ECO:0000256" key="3">
    <source>
        <dbReference type="ARBA" id="ARBA00023125"/>
    </source>
</evidence>
<evidence type="ECO:0000313" key="7">
    <source>
        <dbReference type="EMBL" id="MBR7677875.1"/>
    </source>
</evidence>
<evidence type="ECO:0000256" key="2">
    <source>
        <dbReference type="ARBA" id="ARBA00023015"/>
    </source>
</evidence>
<reference evidence="7" key="1">
    <citation type="submission" date="2021-04" db="EMBL/GenBank/DDBJ databases">
        <title>Sequencing of actinobacteria type strains.</title>
        <authorList>
            <person name="Nguyen G.-S."/>
            <person name="Wentzel A."/>
        </authorList>
    </citation>
    <scope>NUCLEOTIDE SEQUENCE</scope>
    <source>
        <strain evidence="7">DSM 42095</strain>
    </source>
</reference>
<keyword evidence="3" id="KW-0238">DNA-binding</keyword>
<evidence type="ECO:0000259" key="6">
    <source>
        <dbReference type="Pfam" id="PF04198"/>
    </source>
</evidence>
<dbReference type="GO" id="GO:0003677">
    <property type="term" value="F:DNA binding"/>
    <property type="evidence" value="ECO:0007669"/>
    <property type="project" value="UniProtKB-KW"/>
</dbReference>
<dbReference type="InterPro" id="IPR051054">
    <property type="entry name" value="SorC_transcr_regulators"/>
</dbReference>
<keyword evidence="8" id="KW-1185">Reference proteome</keyword>
<comment type="caution">
    <text evidence="7">The sequence shown here is derived from an EMBL/GenBank/DDBJ whole genome shotgun (WGS) entry which is preliminary data.</text>
</comment>
<dbReference type="GO" id="GO:0030246">
    <property type="term" value="F:carbohydrate binding"/>
    <property type="evidence" value="ECO:0007669"/>
    <property type="project" value="InterPro"/>
</dbReference>
<dbReference type="Proteomes" id="UP000675554">
    <property type="component" value="Unassembled WGS sequence"/>
</dbReference>
<evidence type="ECO:0000256" key="1">
    <source>
        <dbReference type="ARBA" id="ARBA00010466"/>
    </source>
</evidence>
<dbReference type="SUPFAM" id="SSF100950">
    <property type="entry name" value="NagB/RpiA/CoA transferase-like"/>
    <property type="match status" value="1"/>
</dbReference>